<keyword evidence="9" id="KW-1185">Reference proteome</keyword>
<evidence type="ECO:0000256" key="1">
    <source>
        <dbReference type="ARBA" id="ARBA00004141"/>
    </source>
</evidence>
<evidence type="ECO:0000256" key="5">
    <source>
        <dbReference type="ARBA" id="ARBA00023136"/>
    </source>
</evidence>
<keyword evidence="5 6" id="KW-0472">Membrane</keyword>
<name>A0A4Q9GIX9_9HYPH</name>
<keyword evidence="4 6" id="KW-1133">Transmembrane helix</keyword>
<comment type="caution">
    <text evidence="8">The sequence shown here is derived from an EMBL/GenBank/DDBJ whole genome shotgun (WGS) entry which is preliminary data.</text>
</comment>
<proteinExistence type="inferred from homology"/>
<dbReference type="InterPro" id="IPR004307">
    <property type="entry name" value="TspO_MBR"/>
</dbReference>
<evidence type="ECO:0000256" key="2">
    <source>
        <dbReference type="ARBA" id="ARBA00007524"/>
    </source>
</evidence>
<dbReference type="InterPro" id="IPR038330">
    <property type="entry name" value="TspO/MBR-related_sf"/>
</dbReference>
<dbReference type="EMBL" id="SIUB01000003">
    <property type="protein sequence ID" value="TBN54008.1"/>
    <property type="molecule type" value="Genomic_DNA"/>
</dbReference>
<evidence type="ECO:0000256" key="6">
    <source>
        <dbReference type="SAM" id="Phobius"/>
    </source>
</evidence>
<protein>
    <submittedName>
        <fullName evidence="8">Tryptophan-rich sensory protein</fullName>
    </submittedName>
</protein>
<dbReference type="GO" id="GO:0016020">
    <property type="term" value="C:membrane"/>
    <property type="evidence" value="ECO:0007669"/>
    <property type="project" value="UniProtKB-SubCell"/>
</dbReference>
<feature type="transmembrane region" description="Helical" evidence="6">
    <location>
        <begin position="76"/>
        <end position="94"/>
    </location>
</feature>
<evidence type="ECO:0000256" key="7">
    <source>
        <dbReference type="SAM" id="SignalP"/>
    </source>
</evidence>
<keyword evidence="3 6" id="KW-0812">Transmembrane</keyword>
<gene>
    <name evidence="8" type="ORF">EYR15_07890</name>
</gene>
<dbReference type="CDD" id="cd15904">
    <property type="entry name" value="TSPO_MBR"/>
    <property type="match status" value="1"/>
</dbReference>
<accession>A0A4Q9GIX9</accession>
<sequence>MLKLAAATLVCFAAVQLGSAATRPNITPWYEGLEKPFFNPPNLAFPIAWSLLFALMAIALWRVLVLGSGEPKRRALIAFGVQLALNIGWSFAFFSAHSPALGLVDIVLLIPAIVWTILRFRAVDAVAAWLLAPYLAWVGYACALNAAILFLNA</sequence>
<dbReference type="OrthoDB" id="9795496at2"/>
<evidence type="ECO:0000313" key="9">
    <source>
        <dbReference type="Proteomes" id="UP000291613"/>
    </source>
</evidence>
<dbReference type="PANTHER" id="PTHR10057">
    <property type="entry name" value="PERIPHERAL-TYPE BENZODIAZEPINE RECEPTOR"/>
    <property type="match status" value="1"/>
</dbReference>
<comment type="subcellular location">
    <subcellularLocation>
        <location evidence="1">Membrane</location>
        <topology evidence="1">Multi-pass membrane protein</topology>
    </subcellularLocation>
</comment>
<evidence type="ECO:0000256" key="4">
    <source>
        <dbReference type="ARBA" id="ARBA00022989"/>
    </source>
</evidence>
<dbReference type="Pfam" id="PF03073">
    <property type="entry name" value="TspO_MBR"/>
    <property type="match status" value="1"/>
</dbReference>
<feature type="chain" id="PRO_5020902155" evidence="7">
    <location>
        <begin position="21"/>
        <end position="153"/>
    </location>
</feature>
<feature type="transmembrane region" description="Helical" evidence="6">
    <location>
        <begin position="44"/>
        <end position="64"/>
    </location>
</feature>
<reference evidence="8 9" key="1">
    <citation type="submission" date="2019-02" db="EMBL/GenBank/DDBJ databases">
        <title>Hansschlegelia quercus sp. nov., a novel methylotrophic bacterium from buds of oak (Quercus robur L.).</title>
        <authorList>
            <person name="Agafonova N.V."/>
            <person name="Kaparullina E.N."/>
            <person name="Grouzdev D.S."/>
            <person name="Doronina N.V."/>
        </authorList>
    </citation>
    <scope>NUCLEOTIDE SEQUENCE [LARGE SCALE GENOMIC DNA]</scope>
    <source>
        <strain evidence="8 9">Dub</strain>
    </source>
</reference>
<feature type="transmembrane region" description="Helical" evidence="6">
    <location>
        <begin position="130"/>
        <end position="151"/>
    </location>
</feature>
<evidence type="ECO:0000256" key="3">
    <source>
        <dbReference type="ARBA" id="ARBA00022692"/>
    </source>
</evidence>
<dbReference type="AlphaFoldDB" id="A0A4Q9GIX9"/>
<feature type="signal peptide" evidence="7">
    <location>
        <begin position="1"/>
        <end position="20"/>
    </location>
</feature>
<dbReference type="FunFam" id="1.20.1260.100:FF:000001">
    <property type="entry name" value="translocator protein 2"/>
    <property type="match status" value="1"/>
</dbReference>
<keyword evidence="7" id="KW-0732">Signal</keyword>
<dbReference type="PANTHER" id="PTHR10057:SF0">
    <property type="entry name" value="TRANSLOCATOR PROTEIN"/>
    <property type="match status" value="1"/>
</dbReference>
<organism evidence="8 9">
    <name type="scientific">Hansschlegelia quercus</name>
    <dbReference type="NCBI Taxonomy" id="2528245"/>
    <lineage>
        <taxon>Bacteria</taxon>
        <taxon>Pseudomonadati</taxon>
        <taxon>Pseudomonadota</taxon>
        <taxon>Alphaproteobacteria</taxon>
        <taxon>Hyphomicrobiales</taxon>
        <taxon>Methylopilaceae</taxon>
        <taxon>Hansschlegelia</taxon>
    </lineage>
</organism>
<dbReference type="Proteomes" id="UP000291613">
    <property type="component" value="Unassembled WGS sequence"/>
</dbReference>
<dbReference type="GO" id="GO:0033013">
    <property type="term" value="P:tetrapyrrole metabolic process"/>
    <property type="evidence" value="ECO:0007669"/>
    <property type="project" value="UniProtKB-ARBA"/>
</dbReference>
<comment type="similarity">
    <text evidence="2">Belongs to the TspO/BZRP family.</text>
</comment>
<dbReference type="Gene3D" id="1.20.1260.100">
    <property type="entry name" value="TspO/MBR protein"/>
    <property type="match status" value="1"/>
</dbReference>
<feature type="transmembrane region" description="Helical" evidence="6">
    <location>
        <begin position="100"/>
        <end position="118"/>
    </location>
</feature>
<evidence type="ECO:0000313" key="8">
    <source>
        <dbReference type="EMBL" id="TBN54008.1"/>
    </source>
</evidence>
<dbReference type="PIRSF" id="PIRSF005859">
    <property type="entry name" value="PBR"/>
    <property type="match status" value="1"/>
</dbReference>